<accession>A0A3B0UZ99</accession>
<evidence type="ECO:0000313" key="2">
    <source>
        <dbReference type="EMBL" id="VAW25264.1"/>
    </source>
</evidence>
<name>A0A3B0UZ99_9ZZZZ</name>
<protein>
    <submittedName>
        <fullName evidence="2">Uncharacterized protein</fullName>
    </submittedName>
</protein>
<dbReference type="PROSITE" id="PS00018">
    <property type="entry name" value="EF_HAND_1"/>
    <property type="match status" value="1"/>
</dbReference>
<feature type="non-terminal residue" evidence="2">
    <location>
        <position position="559"/>
    </location>
</feature>
<sequence>MKKLTLILFLFSFLLGYSQNNSNKVKQKVQKTSKTSTVNSENNNPPQPTQANDWNSTRSNKTSKTSRVSNPDGNNNPDPTQANDWNSTRSNKTSKTSRVSNPDGNNNPDPTQANSNQGKDIRKNITISMYSGISAPSSTFKNDGFASNGNFVEFDGAYYFSNFGIGISIGQLSSPTNENFSSSTNTIDLSTTNTTQNWKQFYYGIGPEYKAQFGNFSALFSTKIGLQSVKSINLESNYTNGETPIAILKIKSDKNASLSYFSTGLKFGYNLSSSINLYATANYMAAFSNGITISKGKIADTNRNGIIDAEDLKFATGSATIDYEVSTKTIKPQSTNFGIGLSYSFSSTKSGYDYSHRLTRGRKSGSVILTSDEGEEVMRTGQNPEENDGKIKRKRPGRTKYSNITLERSQTEDNGNDNNTARRGKRKAKKECLKNGGSFWENSNGSYHCMMQLSSAKVGENTNNQLFRSKKRKCFKAGGQWVTNSHGSFCFNPKKQNYKVEVRGWNPKEKSTRKKGYDYYKATNKLDEDSDGDGFLDGLEIFKNTDNDCDDRDSSSLKR</sequence>
<gene>
    <name evidence="2" type="ORF">MNBD_BACTEROID04-489</name>
</gene>
<proteinExistence type="predicted"/>
<dbReference type="EMBL" id="UOER01000343">
    <property type="protein sequence ID" value="VAW25264.1"/>
    <property type="molecule type" value="Genomic_DNA"/>
</dbReference>
<feature type="compositionally biased region" description="Polar residues" evidence="1">
    <location>
        <begin position="400"/>
        <end position="421"/>
    </location>
</feature>
<feature type="compositionally biased region" description="Low complexity" evidence="1">
    <location>
        <begin position="86"/>
        <end position="101"/>
    </location>
</feature>
<feature type="compositionally biased region" description="Polar residues" evidence="1">
    <location>
        <begin position="41"/>
        <end position="54"/>
    </location>
</feature>
<evidence type="ECO:0000256" key="1">
    <source>
        <dbReference type="SAM" id="MobiDB-lite"/>
    </source>
</evidence>
<organism evidence="2">
    <name type="scientific">hydrothermal vent metagenome</name>
    <dbReference type="NCBI Taxonomy" id="652676"/>
    <lineage>
        <taxon>unclassified sequences</taxon>
        <taxon>metagenomes</taxon>
        <taxon>ecological metagenomes</taxon>
    </lineage>
</organism>
<dbReference type="AlphaFoldDB" id="A0A3B0UZ99"/>
<feature type="compositionally biased region" description="Low complexity" evidence="1">
    <location>
        <begin position="55"/>
        <end position="70"/>
    </location>
</feature>
<feature type="compositionally biased region" description="Polar residues" evidence="1">
    <location>
        <begin position="71"/>
        <end position="85"/>
    </location>
</feature>
<feature type="region of interest" description="Disordered" evidence="1">
    <location>
        <begin position="376"/>
        <end position="428"/>
    </location>
</feature>
<reference evidence="2" key="1">
    <citation type="submission" date="2018-06" db="EMBL/GenBank/DDBJ databases">
        <authorList>
            <person name="Zhirakovskaya E."/>
        </authorList>
    </citation>
    <scope>NUCLEOTIDE SEQUENCE</scope>
</reference>
<feature type="compositionally biased region" description="Polar residues" evidence="1">
    <location>
        <begin position="102"/>
        <end position="118"/>
    </location>
</feature>
<feature type="region of interest" description="Disordered" evidence="1">
    <location>
        <begin position="23"/>
        <end position="119"/>
    </location>
</feature>
<dbReference type="InterPro" id="IPR018247">
    <property type="entry name" value="EF_Hand_1_Ca_BS"/>
</dbReference>